<evidence type="ECO:0000313" key="2">
    <source>
        <dbReference type="EMBL" id="GAG19506.1"/>
    </source>
</evidence>
<evidence type="ECO:0000256" key="1">
    <source>
        <dbReference type="ARBA" id="ARBA00023002"/>
    </source>
</evidence>
<dbReference type="EMBL" id="BARS01038167">
    <property type="protein sequence ID" value="GAG19506.1"/>
    <property type="molecule type" value="Genomic_DNA"/>
</dbReference>
<proteinExistence type="predicted"/>
<feature type="non-terminal residue" evidence="2">
    <location>
        <position position="39"/>
    </location>
</feature>
<gene>
    <name evidence="2" type="ORF">S01H1_58422</name>
</gene>
<protein>
    <recommendedName>
        <fullName evidence="3">Methylenetetrahydrofolate reductase (NAD(P)H)</fullName>
    </recommendedName>
</protein>
<evidence type="ECO:0008006" key="3">
    <source>
        <dbReference type="Google" id="ProtNLM"/>
    </source>
</evidence>
<keyword evidence="1" id="KW-0560">Oxidoreductase</keyword>
<organism evidence="2">
    <name type="scientific">marine sediment metagenome</name>
    <dbReference type="NCBI Taxonomy" id="412755"/>
    <lineage>
        <taxon>unclassified sequences</taxon>
        <taxon>metagenomes</taxon>
        <taxon>ecological metagenomes</taxon>
    </lineage>
</organism>
<sequence length="39" mass="4767">MRISERLKSKRATLSFEFFPPKDDIGFWDLYRTKGEFRP</sequence>
<reference evidence="2" key="1">
    <citation type="journal article" date="2014" name="Front. Microbiol.">
        <title>High frequency of phylogenetically diverse reductive dehalogenase-homologous genes in deep subseafloor sedimentary metagenomes.</title>
        <authorList>
            <person name="Kawai M."/>
            <person name="Futagami T."/>
            <person name="Toyoda A."/>
            <person name="Takaki Y."/>
            <person name="Nishi S."/>
            <person name="Hori S."/>
            <person name="Arai W."/>
            <person name="Tsubouchi T."/>
            <person name="Morono Y."/>
            <person name="Uchiyama I."/>
            <person name="Ito T."/>
            <person name="Fujiyama A."/>
            <person name="Inagaki F."/>
            <person name="Takami H."/>
        </authorList>
    </citation>
    <scope>NUCLEOTIDE SEQUENCE</scope>
    <source>
        <strain evidence="2">Expedition CK06-06</strain>
    </source>
</reference>
<dbReference type="AlphaFoldDB" id="X0X3E7"/>
<dbReference type="SUPFAM" id="SSF51730">
    <property type="entry name" value="FAD-linked oxidoreductase"/>
    <property type="match status" value="1"/>
</dbReference>
<dbReference type="InterPro" id="IPR029041">
    <property type="entry name" value="FAD-linked_oxidoreductase-like"/>
</dbReference>
<dbReference type="GO" id="GO:0016491">
    <property type="term" value="F:oxidoreductase activity"/>
    <property type="evidence" value="ECO:0007669"/>
    <property type="project" value="UniProtKB-KW"/>
</dbReference>
<comment type="caution">
    <text evidence="2">The sequence shown here is derived from an EMBL/GenBank/DDBJ whole genome shotgun (WGS) entry which is preliminary data.</text>
</comment>
<accession>X0X3E7</accession>
<name>X0X3E7_9ZZZZ</name>